<evidence type="ECO:0000313" key="1">
    <source>
        <dbReference type="EMBL" id="GFP88558.1"/>
    </source>
</evidence>
<protein>
    <submittedName>
        <fullName evidence="1">Probable beta-d-xylosidase 6</fullName>
    </submittedName>
</protein>
<proteinExistence type="predicted"/>
<gene>
    <name evidence="1" type="ORF">PHJA_000999500</name>
</gene>
<sequence>MSALSRRENPAVLQQRLRRPSAWNPAVRVVVGVSPRHRRKWPLRLLRRSRQIRHWIPSGHPFRCQLQPEPMVGGGVGIAAETKAMHGLGQAGLTFWEICKWLRSLLL</sequence>
<reference evidence="1" key="1">
    <citation type="submission" date="2020-07" db="EMBL/GenBank/DDBJ databases">
        <title>Ethylene signaling mediates host invasion by parasitic plants.</title>
        <authorList>
            <person name="Yoshida S."/>
        </authorList>
    </citation>
    <scope>NUCLEOTIDE SEQUENCE</scope>
    <source>
        <strain evidence="1">Okayama</strain>
    </source>
</reference>
<keyword evidence="2" id="KW-1185">Reference proteome</keyword>
<comment type="caution">
    <text evidence="1">The sequence shown here is derived from an EMBL/GenBank/DDBJ whole genome shotgun (WGS) entry which is preliminary data.</text>
</comment>
<evidence type="ECO:0000313" key="2">
    <source>
        <dbReference type="Proteomes" id="UP000653305"/>
    </source>
</evidence>
<organism evidence="1 2">
    <name type="scientific">Phtheirospermum japonicum</name>
    <dbReference type="NCBI Taxonomy" id="374723"/>
    <lineage>
        <taxon>Eukaryota</taxon>
        <taxon>Viridiplantae</taxon>
        <taxon>Streptophyta</taxon>
        <taxon>Embryophyta</taxon>
        <taxon>Tracheophyta</taxon>
        <taxon>Spermatophyta</taxon>
        <taxon>Magnoliopsida</taxon>
        <taxon>eudicotyledons</taxon>
        <taxon>Gunneridae</taxon>
        <taxon>Pentapetalae</taxon>
        <taxon>asterids</taxon>
        <taxon>lamiids</taxon>
        <taxon>Lamiales</taxon>
        <taxon>Orobanchaceae</taxon>
        <taxon>Orobanchaceae incertae sedis</taxon>
        <taxon>Phtheirospermum</taxon>
    </lineage>
</organism>
<dbReference type="AlphaFoldDB" id="A0A830BUD8"/>
<name>A0A830BUD8_9LAMI</name>
<dbReference type="Proteomes" id="UP000653305">
    <property type="component" value="Unassembled WGS sequence"/>
</dbReference>
<dbReference type="EMBL" id="BMAC01000169">
    <property type="protein sequence ID" value="GFP88558.1"/>
    <property type="molecule type" value="Genomic_DNA"/>
</dbReference>
<accession>A0A830BUD8</accession>